<dbReference type="Proteomes" id="UP000242705">
    <property type="component" value="Unassembled WGS sequence"/>
</dbReference>
<organism evidence="3 4">
    <name type="scientific">Sulfobacillus thermosulfidooxidans</name>
    <dbReference type="NCBI Taxonomy" id="28034"/>
    <lineage>
        <taxon>Bacteria</taxon>
        <taxon>Bacillati</taxon>
        <taxon>Bacillota</taxon>
        <taxon>Clostridia</taxon>
        <taxon>Eubacteriales</taxon>
        <taxon>Clostridiales Family XVII. Incertae Sedis</taxon>
        <taxon>Sulfobacillus</taxon>
    </lineage>
</organism>
<evidence type="ECO:0000313" key="3">
    <source>
        <dbReference type="EMBL" id="PSR25214.1"/>
    </source>
</evidence>
<name>A0A2T2WSJ8_SULTH</name>
<keyword evidence="1" id="KW-0472">Membrane</keyword>
<reference evidence="3 4" key="1">
    <citation type="journal article" date="2014" name="BMC Genomics">
        <title>Comparison of environmental and isolate Sulfobacillus genomes reveals diverse carbon, sulfur, nitrogen, and hydrogen metabolisms.</title>
        <authorList>
            <person name="Justice N.B."/>
            <person name="Norman A."/>
            <person name="Brown C.T."/>
            <person name="Singh A."/>
            <person name="Thomas B.C."/>
            <person name="Banfield J.F."/>
        </authorList>
    </citation>
    <scope>NUCLEOTIDE SEQUENCE [LARGE SCALE GENOMIC DNA]</scope>
    <source>
        <strain evidence="3">AMDSBA5</strain>
    </source>
</reference>
<keyword evidence="1" id="KW-0812">Transmembrane</keyword>
<accession>A0A2T2WSJ8</accession>
<dbReference type="EMBL" id="PXYX01000034">
    <property type="protein sequence ID" value="PSR25214.1"/>
    <property type="molecule type" value="Genomic_DNA"/>
</dbReference>
<feature type="transmembrane region" description="Helical" evidence="1">
    <location>
        <begin position="35"/>
        <end position="59"/>
    </location>
</feature>
<comment type="caution">
    <text evidence="3">The sequence shown here is derived from an EMBL/GenBank/DDBJ whole genome shotgun (WGS) entry which is preliminary data.</text>
</comment>
<proteinExistence type="predicted"/>
<gene>
    <name evidence="3" type="ORF">C7B47_12785</name>
</gene>
<dbReference type="Pfam" id="PF11127">
    <property type="entry name" value="YgaP-like_TM"/>
    <property type="match status" value="1"/>
</dbReference>
<evidence type="ECO:0000256" key="1">
    <source>
        <dbReference type="SAM" id="Phobius"/>
    </source>
</evidence>
<evidence type="ECO:0000259" key="2">
    <source>
        <dbReference type="Pfam" id="PF11127"/>
    </source>
</evidence>
<dbReference type="AlphaFoldDB" id="A0A2T2WSJ8"/>
<evidence type="ECO:0000313" key="4">
    <source>
        <dbReference type="Proteomes" id="UP000242705"/>
    </source>
</evidence>
<protein>
    <submittedName>
        <fullName evidence="3">DUF2892 domain-containing protein</fullName>
    </submittedName>
</protein>
<keyword evidence="1" id="KW-1133">Transmembrane helix</keyword>
<sequence length="69" mass="7471">MMINEGRTDRILRVVFGVIFAILAFNKTGGSVGEWIFGVLAVVAIVTGVTGFCGLYRLVGIRTCPIRKP</sequence>
<feature type="transmembrane region" description="Helical" evidence="1">
    <location>
        <begin position="12"/>
        <end position="29"/>
    </location>
</feature>
<dbReference type="InterPro" id="IPR021309">
    <property type="entry name" value="YgaP-like_TM"/>
</dbReference>
<feature type="domain" description="Inner membrane protein YgaP-like transmembrane" evidence="2">
    <location>
        <begin position="1"/>
        <end position="65"/>
    </location>
</feature>